<dbReference type="Pfam" id="PF16113">
    <property type="entry name" value="ECH_2"/>
    <property type="match status" value="1"/>
</dbReference>
<evidence type="ECO:0000256" key="3">
    <source>
        <dbReference type="ARBA" id="ARBA00011915"/>
    </source>
</evidence>
<dbReference type="PANTHER" id="PTHR43684:SF1">
    <property type="entry name" value="ENOYL-COA DELTA ISOMERASE 2"/>
    <property type="match status" value="1"/>
</dbReference>
<dbReference type="GO" id="GO:0003860">
    <property type="term" value="F:3-hydroxyisobutyryl-CoA hydrolase activity"/>
    <property type="evidence" value="ECO:0007669"/>
    <property type="project" value="UniProtKB-EC"/>
</dbReference>
<dbReference type="InterPro" id="IPR029045">
    <property type="entry name" value="ClpP/crotonase-like_dom_sf"/>
</dbReference>
<dbReference type="AlphaFoldDB" id="A0A3P7IX00"/>
<comment type="catalytic activity">
    <reaction evidence="1">
        <text>3-hydroxy-2-methylpropanoyl-CoA + H2O = 3-hydroxy-2-methylpropanoate + CoA + H(+)</text>
        <dbReference type="Rhea" id="RHEA:20888"/>
        <dbReference type="ChEBI" id="CHEBI:11805"/>
        <dbReference type="ChEBI" id="CHEBI:15377"/>
        <dbReference type="ChEBI" id="CHEBI:15378"/>
        <dbReference type="ChEBI" id="CHEBI:57287"/>
        <dbReference type="ChEBI" id="CHEBI:57340"/>
        <dbReference type="EC" id="3.1.2.4"/>
    </reaction>
</comment>
<evidence type="ECO:0000256" key="4">
    <source>
        <dbReference type="ARBA" id="ARBA00023140"/>
    </source>
</evidence>
<dbReference type="OrthoDB" id="409763at2759"/>
<accession>A0A3P7IX00</accession>
<keyword evidence="5" id="KW-0413">Isomerase</keyword>
<dbReference type="InterPro" id="IPR045004">
    <property type="entry name" value="ECH_dom"/>
</dbReference>
<dbReference type="Pfam" id="PF00378">
    <property type="entry name" value="ECH_1"/>
    <property type="match status" value="1"/>
</dbReference>
<dbReference type="CDD" id="cd06558">
    <property type="entry name" value="crotonase-like"/>
    <property type="match status" value="1"/>
</dbReference>
<comment type="subcellular location">
    <subcellularLocation>
        <location evidence="2">Peroxisome</location>
    </subcellularLocation>
</comment>
<reference evidence="7 8" key="1">
    <citation type="submission" date="2018-11" db="EMBL/GenBank/DDBJ databases">
        <authorList>
            <consortium name="Pathogen Informatics"/>
        </authorList>
    </citation>
    <scope>NUCLEOTIDE SEQUENCE [LARGE SCALE GENOMIC DNA]</scope>
</reference>
<organism evidence="7 8">
    <name type="scientific">Strongylus vulgaris</name>
    <name type="common">Blood worm</name>
    <dbReference type="NCBI Taxonomy" id="40348"/>
    <lineage>
        <taxon>Eukaryota</taxon>
        <taxon>Metazoa</taxon>
        <taxon>Ecdysozoa</taxon>
        <taxon>Nematoda</taxon>
        <taxon>Chromadorea</taxon>
        <taxon>Rhabditida</taxon>
        <taxon>Rhabditina</taxon>
        <taxon>Rhabditomorpha</taxon>
        <taxon>Strongyloidea</taxon>
        <taxon>Strongylidae</taxon>
        <taxon>Strongylus</taxon>
    </lineage>
</organism>
<dbReference type="GO" id="GO:0016853">
    <property type="term" value="F:isomerase activity"/>
    <property type="evidence" value="ECO:0007669"/>
    <property type="project" value="UniProtKB-KW"/>
</dbReference>
<dbReference type="InterPro" id="IPR051053">
    <property type="entry name" value="ECH/Chromodomain_protein"/>
</dbReference>
<protein>
    <recommendedName>
        <fullName evidence="3">3-hydroxyisobutyryl-CoA hydrolase</fullName>
        <ecNumber evidence="3">3.1.2.4</ecNumber>
    </recommendedName>
</protein>
<dbReference type="SUPFAM" id="SSF52096">
    <property type="entry name" value="ClpP/crotonase"/>
    <property type="match status" value="1"/>
</dbReference>
<keyword evidence="8" id="KW-1185">Reference proteome</keyword>
<feature type="domain" description="Enoyl-CoA hydratase/isomerase" evidence="6">
    <location>
        <begin position="24"/>
        <end position="91"/>
    </location>
</feature>
<dbReference type="GO" id="GO:0005777">
    <property type="term" value="C:peroxisome"/>
    <property type="evidence" value="ECO:0007669"/>
    <property type="project" value="UniProtKB-SubCell"/>
</dbReference>
<dbReference type="EMBL" id="UYYB01014965">
    <property type="protein sequence ID" value="VDM70174.1"/>
    <property type="molecule type" value="Genomic_DNA"/>
</dbReference>
<dbReference type="Gene3D" id="3.90.226.10">
    <property type="entry name" value="2-enoyl-CoA Hydratase, Chain A, domain 1"/>
    <property type="match status" value="1"/>
</dbReference>
<gene>
    <name evidence="7" type="ORF">SVUK_LOCUS5172</name>
</gene>
<dbReference type="EC" id="3.1.2.4" evidence="3"/>
<evidence type="ECO:0000313" key="8">
    <source>
        <dbReference type="Proteomes" id="UP000270094"/>
    </source>
</evidence>
<evidence type="ECO:0000313" key="7">
    <source>
        <dbReference type="EMBL" id="VDM70174.1"/>
    </source>
</evidence>
<evidence type="ECO:0000259" key="6">
    <source>
        <dbReference type="Pfam" id="PF16113"/>
    </source>
</evidence>
<dbReference type="Proteomes" id="UP000270094">
    <property type="component" value="Unassembled WGS sequence"/>
</dbReference>
<sequence length="246" mass="26947">MLNEDHWFITPNSLQISVDGKAFTIRLNRPQKFNALTVDMYKGIEAALKASNSDSSTSVTVITGTGDFFCSGNDLSNFAKAASASKAEIKEMAETAAVVLKDYIQASQLLTSKLTHLGLPAASICKHIGRFMRFIYAFAYIDHEKPLLCLINGPAIGIAVTVLPLFDYVLATDKCTFHTPFATLGQSPEGASSYTFPLLMGQLRASEVLTLNKKLTAQQAFDRGLVNEVNEMLCFVRTPTYALFLR</sequence>
<evidence type="ECO:0000256" key="2">
    <source>
        <dbReference type="ARBA" id="ARBA00004275"/>
    </source>
</evidence>
<dbReference type="PANTHER" id="PTHR43684">
    <property type="match status" value="1"/>
</dbReference>
<proteinExistence type="predicted"/>
<dbReference type="InterPro" id="IPR001753">
    <property type="entry name" value="Enoyl-CoA_hydra/iso"/>
</dbReference>
<name>A0A3P7IX00_STRVU</name>
<keyword evidence="4" id="KW-0576">Peroxisome</keyword>
<evidence type="ECO:0000256" key="5">
    <source>
        <dbReference type="ARBA" id="ARBA00023235"/>
    </source>
</evidence>
<evidence type="ECO:0000256" key="1">
    <source>
        <dbReference type="ARBA" id="ARBA00001709"/>
    </source>
</evidence>